<dbReference type="SUPFAM" id="SSF48403">
    <property type="entry name" value="Ankyrin repeat"/>
    <property type="match status" value="1"/>
</dbReference>
<evidence type="ECO:0000256" key="2">
    <source>
        <dbReference type="ARBA" id="ARBA00023043"/>
    </source>
</evidence>
<dbReference type="AlphaFoldDB" id="A0A919B0M2"/>
<dbReference type="InterPro" id="IPR002110">
    <property type="entry name" value="Ankyrin_rpt"/>
</dbReference>
<keyword evidence="5" id="KW-1185">Reference proteome</keyword>
<protein>
    <recommendedName>
        <fullName evidence="6">Ankyrin repeat domain-containing protein</fullName>
    </recommendedName>
</protein>
<reference evidence="4" key="1">
    <citation type="journal article" date="2014" name="Int. J. Syst. Evol. Microbiol.">
        <title>Complete genome sequence of Corynebacterium casei LMG S-19264T (=DSM 44701T), isolated from a smear-ripened cheese.</title>
        <authorList>
            <consortium name="US DOE Joint Genome Institute (JGI-PGF)"/>
            <person name="Walter F."/>
            <person name="Albersmeier A."/>
            <person name="Kalinowski J."/>
            <person name="Ruckert C."/>
        </authorList>
    </citation>
    <scope>NUCLEOTIDE SEQUENCE</scope>
    <source>
        <strain evidence="4">JCM 4059</strain>
    </source>
</reference>
<dbReference type="RefSeq" id="WP_190129041.1">
    <property type="nucleotide sequence ID" value="NZ_BNBD01000003.1"/>
</dbReference>
<gene>
    <name evidence="4" type="ORF">GCM10010218_18900</name>
</gene>
<evidence type="ECO:0000256" key="1">
    <source>
        <dbReference type="ARBA" id="ARBA00022737"/>
    </source>
</evidence>
<feature type="repeat" description="ANK" evidence="3">
    <location>
        <begin position="52"/>
        <end position="84"/>
    </location>
</feature>
<dbReference type="Proteomes" id="UP000638313">
    <property type="component" value="Unassembled WGS sequence"/>
</dbReference>
<organism evidence="4 5">
    <name type="scientific">Streptomyces mashuensis</name>
    <dbReference type="NCBI Taxonomy" id="33904"/>
    <lineage>
        <taxon>Bacteria</taxon>
        <taxon>Bacillati</taxon>
        <taxon>Actinomycetota</taxon>
        <taxon>Actinomycetes</taxon>
        <taxon>Kitasatosporales</taxon>
        <taxon>Streptomycetaceae</taxon>
        <taxon>Streptomyces</taxon>
    </lineage>
</organism>
<accession>A0A919B0M2</accession>
<evidence type="ECO:0000313" key="4">
    <source>
        <dbReference type="EMBL" id="GHF37987.1"/>
    </source>
</evidence>
<name>A0A919B0M2_9ACTN</name>
<dbReference type="PANTHER" id="PTHR24171">
    <property type="entry name" value="ANKYRIN REPEAT DOMAIN-CONTAINING PROTEIN 39-RELATED"/>
    <property type="match status" value="1"/>
</dbReference>
<feature type="repeat" description="ANK" evidence="3">
    <location>
        <begin position="85"/>
        <end position="111"/>
    </location>
</feature>
<comment type="caution">
    <text evidence="4">The sequence shown here is derived from an EMBL/GenBank/DDBJ whole genome shotgun (WGS) entry which is preliminary data.</text>
</comment>
<sequence length="149" mass="15400">MPEPTPETSEPAHDPEVLQLAAKVFDLARHGDTDTLAAYVDAGVPVNLTNDRGDSLVMLAAYHGHPATVTALLERGADANRPNDRGQTPLAGAVFKGETEVVRILVDHGADPAAGVPSALDTAAMFARQDLLELLQGGGTGTEAGPDAK</sequence>
<dbReference type="InterPro" id="IPR036770">
    <property type="entry name" value="Ankyrin_rpt-contain_sf"/>
</dbReference>
<dbReference type="EMBL" id="BNBD01000003">
    <property type="protein sequence ID" value="GHF37987.1"/>
    <property type="molecule type" value="Genomic_DNA"/>
</dbReference>
<keyword evidence="1" id="KW-0677">Repeat</keyword>
<evidence type="ECO:0008006" key="6">
    <source>
        <dbReference type="Google" id="ProtNLM"/>
    </source>
</evidence>
<dbReference type="Pfam" id="PF12796">
    <property type="entry name" value="Ank_2"/>
    <property type="match status" value="1"/>
</dbReference>
<reference evidence="4" key="2">
    <citation type="submission" date="2020-09" db="EMBL/GenBank/DDBJ databases">
        <authorList>
            <person name="Sun Q."/>
            <person name="Ohkuma M."/>
        </authorList>
    </citation>
    <scope>NUCLEOTIDE SEQUENCE</scope>
    <source>
        <strain evidence="4">JCM 4059</strain>
    </source>
</reference>
<keyword evidence="2 3" id="KW-0040">ANK repeat</keyword>
<dbReference type="PROSITE" id="PS50088">
    <property type="entry name" value="ANK_REPEAT"/>
    <property type="match status" value="2"/>
</dbReference>
<dbReference type="Gene3D" id="1.25.40.20">
    <property type="entry name" value="Ankyrin repeat-containing domain"/>
    <property type="match status" value="1"/>
</dbReference>
<dbReference type="PANTHER" id="PTHR24171:SF9">
    <property type="entry name" value="ANKYRIN REPEAT DOMAIN-CONTAINING PROTEIN 39"/>
    <property type="match status" value="1"/>
</dbReference>
<dbReference type="PROSITE" id="PS50297">
    <property type="entry name" value="ANK_REP_REGION"/>
    <property type="match status" value="2"/>
</dbReference>
<proteinExistence type="predicted"/>
<evidence type="ECO:0000256" key="3">
    <source>
        <dbReference type="PROSITE-ProRule" id="PRU00023"/>
    </source>
</evidence>
<dbReference type="SMART" id="SM00248">
    <property type="entry name" value="ANK"/>
    <property type="match status" value="2"/>
</dbReference>
<evidence type="ECO:0000313" key="5">
    <source>
        <dbReference type="Proteomes" id="UP000638313"/>
    </source>
</evidence>